<dbReference type="EMBL" id="JAWJWF010000001">
    <property type="protein sequence ID" value="KAK6640276.1"/>
    <property type="molecule type" value="Genomic_DNA"/>
</dbReference>
<dbReference type="Proteomes" id="UP001359485">
    <property type="component" value="Unassembled WGS sequence"/>
</dbReference>
<proteinExistence type="predicted"/>
<evidence type="ECO:0000313" key="2">
    <source>
        <dbReference type="EMBL" id="KAK6640276.1"/>
    </source>
</evidence>
<evidence type="ECO:0000256" key="1">
    <source>
        <dbReference type="SAM" id="MobiDB-lite"/>
    </source>
</evidence>
<keyword evidence="3" id="KW-1185">Reference proteome</keyword>
<feature type="region of interest" description="Disordered" evidence="1">
    <location>
        <begin position="49"/>
        <end position="68"/>
    </location>
</feature>
<comment type="caution">
    <text evidence="2">The sequence shown here is derived from an EMBL/GenBank/DDBJ whole genome shotgun (WGS) entry which is preliminary data.</text>
</comment>
<name>A0ABR1BA02_POLSC</name>
<feature type="compositionally biased region" description="Basic and acidic residues" evidence="1">
    <location>
        <begin position="49"/>
        <end position="67"/>
    </location>
</feature>
<reference evidence="2 3" key="1">
    <citation type="submission" date="2023-09" db="EMBL/GenBank/DDBJ databases">
        <title>Genomes of two closely related lineages of the louse Polyplax serrata with different host specificities.</title>
        <authorList>
            <person name="Martinu J."/>
            <person name="Tarabai H."/>
            <person name="Stefka J."/>
            <person name="Hypsa V."/>
        </authorList>
    </citation>
    <scope>NUCLEOTIDE SEQUENCE [LARGE SCALE GENOMIC DNA]</scope>
    <source>
        <strain evidence="2">98ZLc_SE</strain>
    </source>
</reference>
<evidence type="ECO:0000313" key="3">
    <source>
        <dbReference type="Proteomes" id="UP001359485"/>
    </source>
</evidence>
<protein>
    <submittedName>
        <fullName evidence="2">Uncharacterized protein</fullName>
    </submittedName>
</protein>
<accession>A0ABR1BA02</accession>
<sequence>MDDILERRKKAKARKTNGELWKIDDRIKLDKMMVKADKDDGLFRGKGDCEQKWKSDNGEKLSPEERTPTVSSDCLLQFANIVKFKEGKLPSRVAE</sequence>
<organism evidence="2 3">
    <name type="scientific">Polyplax serrata</name>
    <name type="common">Common mouse louse</name>
    <dbReference type="NCBI Taxonomy" id="468196"/>
    <lineage>
        <taxon>Eukaryota</taxon>
        <taxon>Metazoa</taxon>
        <taxon>Ecdysozoa</taxon>
        <taxon>Arthropoda</taxon>
        <taxon>Hexapoda</taxon>
        <taxon>Insecta</taxon>
        <taxon>Pterygota</taxon>
        <taxon>Neoptera</taxon>
        <taxon>Paraneoptera</taxon>
        <taxon>Psocodea</taxon>
        <taxon>Troctomorpha</taxon>
        <taxon>Phthiraptera</taxon>
        <taxon>Anoplura</taxon>
        <taxon>Polyplacidae</taxon>
        <taxon>Polyplax</taxon>
    </lineage>
</organism>
<gene>
    <name evidence="2" type="ORF">RUM44_011962</name>
</gene>